<dbReference type="Proteomes" id="UP000826651">
    <property type="component" value="Unassembled WGS sequence"/>
</dbReference>
<dbReference type="SUPFAM" id="SSF51126">
    <property type="entry name" value="Pectin lyase-like"/>
    <property type="match status" value="1"/>
</dbReference>
<accession>A0ABS7SAJ2</accession>
<dbReference type="InterPro" id="IPR039448">
    <property type="entry name" value="Beta_helix"/>
</dbReference>
<protein>
    <submittedName>
        <fullName evidence="3">Right-handed parallel beta-helix repeat-containing protein</fullName>
    </submittedName>
</protein>
<keyword evidence="4" id="KW-1185">Reference proteome</keyword>
<evidence type="ECO:0000313" key="3">
    <source>
        <dbReference type="EMBL" id="MBZ2197287.1"/>
    </source>
</evidence>
<dbReference type="RefSeq" id="WP_223406942.1">
    <property type="nucleotide sequence ID" value="NZ_JAGSHT010000013.1"/>
</dbReference>
<dbReference type="InterPro" id="IPR012334">
    <property type="entry name" value="Pectin_lyas_fold"/>
</dbReference>
<name>A0ABS7SAJ2_9MICO</name>
<organism evidence="3 4">
    <name type="scientific">Occultella gossypii</name>
    <dbReference type="NCBI Taxonomy" id="2800820"/>
    <lineage>
        <taxon>Bacteria</taxon>
        <taxon>Bacillati</taxon>
        <taxon>Actinomycetota</taxon>
        <taxon>Actinomycetes</taxon>
        <taxon>Micrococcales</taxon>
        <taxon>Ruaniaceae</taxon>
        <taxon>Occultella</taxon>
    </lineage>
</organism>
<sequence>MVAVHIDLRTPATPEPVPAVGSVLWQPTRRRHIDTPGSDHVVTPAAFVARLVDGTVTVDVDPTGADWCWQVAERVPYGAIRHVVVPDVESVEYGALVDVDPATFEPTAEPEAAWFLALEGKADTPPLRRQVYVDATAGSDAHDGRSLAQAFATIQAAVDALPEGGTVLVADGTYAPFTVTTSGVHVESIGGRRETIIATTDLAENGVTFLGASSLSTLVQVGIRGFTIVGPGKASGGTGVGIHIKWASVDLTVEDCWVTSWGSHGVAAEDSYSMSFVRTLADQNGGDGFHGATNFNNVTFDRTISILNNGRGYAIVGGTTVLFQNADAESNTGAGFDLRYVVAATLLGCHMEKNGQDGSSPNIYLHYRAGLSEKASSTNVTGCLIQGSAVTQRGLVIDGASRTTIQGNWFAGHVVDHVQTTTSADRTWIGPCTYSGAAAEITDLSFTTVRMDYDYTAGSARTDVLRYVPRALNPAILTRGQTWFATTDQLKVRDTTRVRTVFSGVEGTATLDFPSIAAGGSADLTIIIAGAVVGDRIAFGPPVLPAGLIPQVYVSNPDTVTVRLTNVTGAAIDPASSGWKVAVLKA</sequence>
<dbReference type="EMBL" id="JAGSHT010000013">
    <property type="protein sequence ID" value="MBZ2197287.1"/>
    <property type="molecule type" value="Genomic_DNA"/>
</dbReference>
<proteinExistence type="predicted"/>
<gene>
    <name evidence="3" type="ORF">KCQ71_14065</name>
</gene>
<dbReference type="InterPro" id="IPR011050">
    <property type="entry name" value="Pectin_lyase_fold/virulence"/>
</dbReference>
<evidence type="ECO:0000256" key="1">
    <source>
        <dbReference type="ARBA" id="ARBA00022737"/>
    </source>
</evidence>
<keyword evidence="1" id="KW-0677">Repeat</keyword>
<feature type="domain" description="Right handed beta helix" evidence="2">
    <location>
        <begin position="241"/>
        <end position="410"/>
    </location>
</feature>
<dbReference type="PANTHER" id="PTHR22990:SF15">
    <property type="entry name" value="F-BOX ONLY PROTEIN 10"/>
    <property type="match status" value="1"/>
</dbReference>
<evidence type="ECO:0000313" key="4">
    <source>
        <dbReference type="Proteomes" id="UP000826651"/>
    </source>
</evidence>
<evidence type="ECO:0000259" key="2">
    <source>
        <dbReference type="Pfam" id="PF13229"/>
    </source>
</evidence>
<dbReference type="Pfam" id="PF13229">
    <property type="entry name" value="Beta_helix"/>
    <property type="match status" value="1"/>
</dbReference>
<dbReference type="Gene3D" id="2.160.20.10">
    <property type="entry name" value="Single-stranded right-handed beta-helix, Pectin lyase-like"/>
    <property type="match status" value="1"/>
</dbReference>
<dbReference type="PANTHER" id="PTHR22990">
    <property type="entry name" value="F-BOX ONLY PROTEIN"/>
    <property type="match status" value="1"/>
</dbReference>
<comment type="caution">
    <text evidence="3">The sequence shown here is derived from an EMBL/GenBank/DDBJ whole genome shotgun (WGS) entry which is preliminary data.</text>
</comment>
<dbReference type="InterPro" id="IPR051550">
    <property type="entry name" value="SCF-Subunits/Alg-Epimerases"/>
</dbReference>
<reference evidence="3 4" key="1">
    <citation type="submission" date="2021-04" db="EMBL/GenBank/DDBJ databases">
        <title>Ruania sp. nov., isolated from sandy soil of mangrove forest.</title>
        <authorList>
            <person name="Ge X."/>
            <person name="Huang R."/>
            <person name="Liu W."/>
        </authorList>
    </citation>
    <scope>NUCLEOTIDE SEQUENCE [LARGE SCALE GENOMIC DNA]</scope>
    <source>
        <strain evidence="3 4">N2-46</strain>
    </source>
</reference>